<evidence type="ECO:0000256" key="2">
    <source>
        <dbReference type="ARBA" id="ARBA00023235"/>
    </source>
</evidence>
<dbReference type="SUPFAM" id="SSF54506">
    <property type="entry name" value="Diaminopimelate epimerase-like"/>
    <property type="match status" value="1"/>
</dbReference>
<keyword evidence="5" id="KW-1185">Reference proteome</keyword>
<dbReference type="Proteomes" id="UP001187531">
    <property type="component" value="Unassembled WGS sequence"/>
</dbReference>
<comment type="similarity">
    <text evidence="1">Belongs to the PhzF family.</text>
</comment>
<evidence type="ECO:0000313" key="4">
    <source>
        <dbReference type="EMBL" id="KAK2717537.1"/>
    </source>
</evidence>
<dbReference type="Pfam" id="PF02567">
    <property type="entry name" value="PhzC-PhzF"/>
    <property type="match status" value="1"/>
</dbReference>
<dbReference type="InterPro" id="IPR003719">
    <property type="entry name" value="Phenazine_PhzF-like"/>
</dbReference>
<accession>A0AA88L5G0</accession>
<proteinExistence type="inferred from homology"/>
<feature type="active site" evidence="3">
    <location>
        <position position="47"/>
    </location>
</feature>
<evidence type="ECO:0008006" key="6">
    <source>
        <dbReference type="Google" id="ProtNLM"/>
    </source>
</evidence>
<dbReference type="AlphaFoldDB" id="A0AA88L5G0"/>
<evidence type="ECO:0000313" key="5">
    <source>
        <dbReference type="Proteomes" id="UP001187531"/>
    </source>
</evidence>
<dbReference type="GO" id="GO:0005737">
    <property type="term" value="C:cytoplasm"/>
    <property type="evidence" value="ECO:0007669"/>
    <property type="project" value="TreeGrafter"/>
</dbReference>
<organism evidence="4 5">
    <name type="scientific">Artemia franciscana</name>
    <name type="common">Brine shrimp</name>
    <name type="synonym">Artemia sanfranciscana</name>
    <dbReference type="NCBI Taxonomy" id="6661"/>
    <lineage>
        <taxon>Eukaryota</taxon>
        <taxon>Metazoa</taxon>
        <taxon>Ecdysozoa</taxon>
        <taxon>Arthropoda</taxon>
        <taxon>Crustacea</taxon>
        <taxon>Branchiopoda</taxon>
        <taxon>Anostraca</taxon>
        <taxon>Artemiidae</taxon>
        <taxon>Artemia</taxon>
    </lineage>
</organism>
<dbReference type="EMBL" id="JAVRJZ010000010">
    <property type="protein sequence ID" value="KAK2717537.1"/>
    <property type="molecule type" value="Genomic_DNA"/>
</dbReference>
<evidence type="ECO:0000256" key="1">
    <source>
        <dbReference type="ARBA" id="ARBA00008270"/>
    </source>
</evidence>
<protein>
    <recommendedName>
        <fullName evidence="6">Phenazine biosynthesis-like domain-containing protein</fullName>
    </recommendedName>
</protein>
<dbReference type="PANTHER" id="PTHR13774">
    <property type="entry name" value="PHENAZINE BIOSYNTHESIS PROTEIN"/>
    <property type="match status" value="1"/>
</dbReference>
<dbReference type="PANTHER" id="PTHR13774:SF17">
    <property type="entry name" value="PHENAZINE BIOSYNTHESIS-LIKE DOMAIN-CONTAINING PROTEIN"/>
    <property type="match status" value="1"/>
</dbReference>
<dbReference type="PIRSF" id="PIRSF016184">
    <property type="entry name" value="PhzC_PhzF"/>
    <property type="match status" value="1"/>
</dbReference>
<evidence type="ECO:0000256" key="3">
    <source>
        <dbReference type="PIRSR" id="PIRSR016184-1"/>
    </source>
</evidence>
<dbReference type="NCBIfam" id="TIGR00654">
    <property type="entry name" value="PhzF_family"/>
    <property type="match status" value="1"/>
</dbReference>
<reference evidence="4" key="1">
    <citation type="submission" date="2023-07" db="EMBL/GenBank/DDBJ databases">
        <title>Chromosome-level genome assembly of Artemia franciscana.</title>
        <authorList>
            <person name="Jo E."/>
        </authorList>
    </citation>
    <scope>NUCLEOTIDE SEQUENCE</scope>
    <source>
        <tissue evidence="4">Whole body</tissue>
    </source>
</reference>
<gene>
    <name evidence="4" type="ORF">QYM36_006352</name>
</gene>
<dbReference type="Gene3D" id="3.10.310.10">
    <property type="entry name" value="Diaminopimelate Epimerase, Chain A, domain 1"/>
    <property type="match status" value="2"/>
</dbReference>
<sequence length="282" mass="31253">MPNKLFVIDAFTKNRYSGNPAAVCLLENKLLSDNEMQQVAKEMNLSETAFVKPLDHSLVNKATLFGLRWFTPTNEVPLCGHATLASSHALFAECGNENSLIVFETMSGKLMAKKDGASIILDFPLNKPEKIDPSLVKYILEVIPFEVKDVLYSPTTKKLLIRILDSYKRTDLEGMANLNGDKLLQCKSELTVKGVIVTLKGAEDFDFYSRYFAPWVGIPEDPVTGSAHTVLGPYWSEECGKTLLKARQCSPRGGELTVMVRDDGRVDLYGNAATVLRGELEI</sequence>
<name>A0AA88L5G0_ARTSF</name>
<keyword evidence="2" id="KW-0413">Isomerase</keyword>
<comment type="caution">
    <text evidence="4">The sequence shown here is derived from an EMBL/GenBank/DDBJ whole genome shotgun (WGS) entry which is preliminary data.</text>
</comment>
<dbReference type="GO" id="GO:0016853">
    <property type="term" value="F:isomerase activity"/>
    <property type="evidence" value="ECO:0007669"/>
    <property type="project" value="UniProtKB-KW"/>
</dbReference>